<keyword evidence="7" id="KW-0479">Metal-binding</keyword>
<accession>A0A3E0VIP0</accession>
<evidence type="ECO:0000256" key="6">
    <source>
        <dbReference type="ARBA" id="ARBA00022643"/>
    </source>
</evidence>
<evidence type="ECO:0000256" key="10">
    <source>
        <dbReference type="SAM" id="MobiDB-lite"/>
    </source>
</evidence>
<evidence type="ECO:0008006" key="15">
    <source>
        <dbReference type="Google" id="ProtNLM"/>
    </source>
</evidence>
<evidence type="ECO:0000313" key="13">
    <source>
        <dbReference type="EMBL" id="RFA09519.1"/>
    </source>
</evidence>
<evidence type="ECO:0000256" key="7">
    <source>
        <dbReference type="ARBA" id="ARBA00022723"/>
    </source>
</evidence>
<evidence type="ECO:0000256" key="9">
    <source>
        <dbReference type="ARBA" id="ARBA00023014"/>
    </source>
</evidence>
<keyword evidence="8" id="KW-0408">Iron</keyword>
<dbReference type="SUPFAM" id="SSF142019">
    <property type="entry name" value="Nqo1 FMN-binding domain-like"/>
    <property type="match status" value="1"/>
</dbReference>
<comment type="cofactor">
    <cofactor evidence="1">
        <name>FMN</name>
        <dbReference type="ChEBI" id="CHEBI:58210"/>
    </cofactor>
</comment>
<dbReference type="InterPro" id="IPR050837">
    <property type="entry name" value="ComplexI_51kDa_subunit"/>
</dbReference>
<dbReference type="InterPro" id="IPR011538">
    <property type="entry name" value="Nuo51_FMN-bd"/>
</dbReference>
<evidence type="ECO:0000259" key="12">
    <source>
        <dbReference type="Pfam" id="PF10589"/>
    </source>
</evidence>
<dbReference type="InterPro" id="IPR037225">
    <property type="entry name" value="Nuo51_FMN-bd_sf"/>
</dbReference>
<evidence type="ECO:0000256" key="8">
    <source>
        <dbReference type="ARBA" id="ARBA00023004"/>
    </source>
</evidence>
<comment type="similarity">
    <text evidence="3">Belongs to the complex I 51 kDa subunit family.</text>
</comment>
<evidence type="ECO:0000313" key="14">
    <source>
        <dbReference type="Proteomes" id="UP000256486"/>
    </source>
</evidence>
<keyword evidence="4" id="KW-0004">4Fe-4S</keyword>
<dbReference type="Gene3D" id="3.40.50.11540">
    <property type="entry name" value="NADH-ubiquinone oxidoreductase 51kDa subunit"/>
    <property type="match status" value="1"/>
</dbReference>
<dbReference type="Gene3D" id="1.20.1440.230">
    <property type="entry name" value="NADH-ubiquinone oxidoreductase 51kDa subunit, iron-sulphur binding domain"/>
    <property type="match status" value="1"/>
</dbReference>
<dbReference type="RefSeq" id="WP_116414903.1">
    <property type="nucleotide sequence ID" value="NZ_NBWZ01000001.1"/>
</dbReference>
<dbReference type="EMBL" id="NBWZ01000001">
    <property type="protein sequence ID" value="RFA09519.1"/>
    <property type="molecule type" value="Genomic_DNA"/>
</dbReference>
<gene>
    <name evidence="13" type="ORF">B7R54_10010</name>
</gene>
<sequence length="431" mass="44099">MTLTAPVPSPPGNPGSTPARPPGPAGPQGTARLFLARTAGLADHRAAYGEFPLVPADALIEQLRLADLVGRGGAGFPVWRKLDATRDKAPHRKTTRDPSKRPVVIGNGSEGEPLSRKDETLLSRSPHLIIDGLLLAAAAVGASALHLCVSAGTRQPLEAALAERPDAGQVRVLVVPDAFVSGEATAVANAVEHGVSVPRDHTLHLSESGVGRRPTLVQNVETLAQLALIARFGADWYRSVGTPDEPGTRLVTVSGDVGAPQVLEVAGGTPLSSILAAAGAAPGSLRAVLIGGYHGTWLGSEHLGTPFSRDGLRMLGAAPGAGILIALSAARCGLEVSAGIADYLAAQTAGQCGPCVNGLPALAGMLARLSRRERDPRLPAEVARLAGLVDGRGSCAHPDGTARFVISTLSAFEGDVRAHLSGVCEVSHGRA</sequence>
<evidence type="ECO:0000256" key="1">
    <source>
        <dbReference type="ARBA" id="ARBA00001917"/>
    </source>
</evidence>
<reference evidence="13 14" key="1">
    <citation type="submission" date="2017-04" db="EMBL/GenBank/DDBJ databases">
        <title>Comparative genome analysis of Subtercola boreus.</title>
        <authorList>
            <person name="Cho Y.-J."/>
            <person name="Cho A."/>
            <person name="Kim O.-S."/>
            <person name="Lee J.-I."/>
        </authorList>
    </citation>
    <scope>NUCLEOTIDE SEQUENCE [LARGE SCALE GENOMIC DNA]</scope>
    <source>
        <strain evidence="13 14">K300</strain>
    </source>
</reference>
<dbReference type="Pfam" id="PF10589">
    <property type="entry name" value="NADH_4Fe-4S"/>
    <property type="match status" value="1"/>
</dbReference>
<dbReference type="GO" id="GO:0003954">
    <property type="term" value="F:NADH dehydrogenase activity"/>
    <property type="evidence" value="ECO:0007669"/>
    <property type="project" value="TreeGrafter"/>
</dbReference>
<dbReference type="InterPro" id="IPR037207">
    <property type="entry name" value="Nuop51_4Fe4S-bd_sf"/>
</dbReference>
<feature type="region of interest" description="Disordered" evidence="10">
    <location>
        <begin position="1"/>
        <end position="30"/>
    </location>
</feature>
<feature type="compositionally biased region" description="Pro residues" evidence="10">
    <location>
        <begin position="7"/>
        <end position="25"/>
    </location>
</feature>
<protein>
    <recommendedName>
        <fullName evidence="15">NADH-ubiquinone oxidoreductase 51kDa subunit iron-sulphur binding domain-containing protein</fullName>
    </recommendedName>
</protein>
<keyword evidence="6" id="KW-0288">FMN</keyword>
<feature type="region of interest" description="Disordered" evidence="10">
    <location>
        <begin position="87"/>
        <end position="118"/>
    </location>
</feature>
<feature type="domain" description="NADH-ubiquinone oxidoreductase 51kDa subunit iron-sulphur binding" evidence="12">
    <location>
        <begin position="338"/>
        <end position="419"/>
    </location>
</feature>
<name>A0A3E0VIP0_9MICO</name>
<dbReference type="Proteomes" id="UP000256486">
    <property type="component" value="Unassembled WGS sequence"/>
</dbReference>
<dbReference type="InterPro" id="IPR019575">
    <property type="entry name" value="Nuop51_4Fe4S-bd"/>
</dbReference>
<proteinExistence type="inferred from homology"/>
<evidence type="ECO:0000256" key="4">
    <source>
        <dbReference type="ARBA" id="ARBA00022485"/>
    </source>
</evidence>
<evidence type="ECO:0000259" key="11">
    <source>
        <dbReference type="Pfam" id="PF01512"/>
    </source>
</evidence>
<dbReference type="GO" id="GO:0051539">
    <property type="term" value="F:4 iron, 4 sulfur cluster binding"/>
    <property type="evidence" value="ECO:0007669"/>
    <property type="project" value="UniProtKB-KW"/>
</dbReference>
<dbReference type="AlphaFoldDB" id="A0A3E0VIP0"/>
<keyword evidence="5" id="KW-0285">Flavoprotein</keyword>
<dbReference type="SUPFAM" id="SSF142984">
    <property type="entry name" value="Nqo1 middle domain-like"/>
    <property type="match status" value="1"/>
</dbReference>
<dbReference type="PANTHER" id="PTHR11780:SF10">
    <property type="entry name" value="NADH DEHYDROGENASE [UBIQUINONE] FLAVOPROTEIN 1, MITOCHONDRIAL"/>
    <property type="match status" value="1"/>
</dbReference>
<keyword evidence="14" id="KW-1185">Reference proteome</keyword>
<comment type="caution">
    <text evidence="13">The sequence shown here is derived from an EMBL/GenBank/DDBJ whole genome shotgun (WGS) entry which is preliminary data.</text>
</comment>
<comment type="cofactor">
    <cofactor evidence="2">
        <name>[4Fe-4S] cluster</name>
        <dbReference type="ChEBI" id="CHEBI:49883"/>
    </cofactor>
</comment>
<dbReference type="GO" id="GO:0046872">
    <property type="term" value="F:metal ion binding"/>
    <property type="evidence" value="ECO:0007669"/>
    <property type="project" value="UniProtKB-KW"/>
</dbReference>
<dbReference type="Gene3D" id="3.10.20.600">
    <property type="match status" value="1"/>
</dbReference>
<evidence type="ECO:0000256" key="2">
    <source>
        <dbReference type="ARBA" id="ARBA00001966"/>
    </source>
</evidence>
<organism evidence="13 14">
    <name type="scientific">Subtercola boreus</name>
    <dbReference type="NCBI Taxonomy" id="120213"/>
    <lineage>
        <taxon>Bacteria</taxon>
        <taxon>Bacillati</taxon>
        <taxon>Actinomycetota</taxon>
        <taxon>Actinomycetes</taxon>
        <taxon>Micrococcales</taxon>
        <taxon>Microbacteriaceae</taxon>
        <taxon>Subtercola</taxon>
    </lineage>
</organism>
<dbReference type="SUPFAM" id="SSF140490">
    <property type="entry name" value="Nqo1C-terminal domain-like"/>
    <property type="match status" value="1"/>
</dbReference>
<dbReference type="GO" id="GO:0045333">
    <property type="term" value="P:cellular respiration"/>
    <property type="evidence" value="ECO:0007669"/>
    <property type="project" value="TreeGrafter"/>
</dbReference>
<evidence type="ECO:0000256" key="3">
    <source>
        <dbReference type="ARBA" id="ARBA00007523"/>
    </source>
</evidence>
<dbReference type="OrthoDB" id="9805533at2"/>
<feature type="domain" description="NADH-ubiquinone oxidoreductase 51kDa subunit FMN-binding" evidence="11">
    <location>
        <begin position="66"/>
        <end position="226"/>
    </location>
</feature>
<dbReference type="Pfam" id="PF01512">
    <property type="entry name" value="Complex1_51K"/>
    <property type="match status" value="1"/>
</dbReference>
<dbReference type="PANTHER" id="PTHR11780">
    <property type="entry name" value="NADH-UBIQUINONE OXIDOREDUCTASE FLAVOPROTEIN 1 NDUFV1"/>
    <property type="match status" value="1"/>
</dbReference>
<evidence type="ECO:0000256" key="5">
    <source>
        <dbReference type="ARBA" id="ARBA00022630"/>
    </source>
</evidence>
<keyword evidence="9" id="KW-0411">Iron-sulfur</keyword>